<gene>
    <name evidence="1" type="ORF">QFC20_002429</name>
</gene>
<protein>
    <submittedName>
        <fullName evidence="1">Uncharacterized protein</fullName>
    </submittedName>
</protein>
<comment type="caution">
    <text evidence="1">The sequence shown here is derived from an EMBL/GenBank/DDBJ whole genome shotgun (WGS) entry which is preliminary data.</text>
</comment>
<sequence length="859" mass="94079">MILPEDPEKAEVERAWQERDGYQRARLSPRPESIASYTSNRTNYNPGGLPLPPPPYYNPNPFHAAVGAFLAEDVADSANVGVTGRRNRAVRRDRSPARSFRSSLEDNEEQRWRTTQDPYSHLRHRSRTAPTGIHGDVDIEMSHIGASQHDQSIEYPSLSSTGFNAGAIISASAEEDREILGRSATQRQDSTDTTSLDGIQRGKKRKARNREWLAEPDVDAHKAVPVWNGTISDLVRWSAAHLAASTTAFHRRQWRRWSKKRWAMFAVVVLVVVSGIVGGIFGGLDIANRSASPKLRMAGPDGSRVVVPWESSAALAFDPMKNGAPIGDGASSNCNSFKELSDFDILRSVSFSPSGLNQTVATYILNQNASSVFIHAKGDAATGMVQIVGSDDDTLMNAGHVKNGTIRVDVIMRSAYNETKALVCKMQKEDGGQGVGVYVSTSYKTSPFLTDREYVQFTQTSVTTKNSADETVAPDPNLSFVIIVRLPYVSLASQLQTIQEFTVVTDQMSVRFGEMTNLATFKNVTAVLGRGLISANYLAAEDISLKSRTSSIMGTFNVSNSLNVNTTNGGLSSRVILHNPLLKYDPYVNDTATYVSPSAEQSYLDMFRRDIPGRRHGDSHQSKEDDWKGNTSSSATSVRTGTTSPVFSSDTVSRYMDPNTAPVHPIKIRAATTNGPLSIRYIYQAPGVVLDSSVQTRNGEARTQMHPAFQGSFLVRSVNGDIRMDRDYNGTVETDDPWDISRTKLVVFNQGGNLELGGWNETSMEFDEDIKSQYGNLRGGMAYNYAEGSWDVSGTTLWLTSQELSSNDNITETILALASACPYNNTTIVDPSCMGASAMRRSRSVTQTSWGGAELSFST</sequence>
<reference evidence="1" key="1">
    <citation type="submission" date="2023-04" db="EMBL/GenBank/DDBJ databases">
        <title>Draft Genome sequencing of Naganishia species isolated from polar environments using Oxford Nanopore Technology.</title>
        <authorList>
            <person name="Leo P."/>
            <person name="Venkateswaran K."/>
        </authorList>
    </citation>
    <scope>NUCLEOTIDE SEQUENCE</scope>
    <source>
        <strain evidence="1">MNA-CCFEE 5262</strain>
    </source>
</reference>
<evidence type="ECO:0000313" key="1">
    <source>
        <dbReference type="EMBL" id="KAJ9111842.1"/>
    </source>
</evidence>
<dbReference type="EMBL" id="JASBWS010000017">
    <property type="protein sequence ID" value="KAJ9111842.1"/>
    <property type="molecule type" value="Genomic_DNA"/>
</dbReference>
<organism evidence="1 2">
    <name type="scientific">Naganishia adeliensis</name>
    <dbReference type="NCBI Taxonomy" id="92952"/>
    <lineage>
        <taxon>Eukaryota</taxon>
        <taxon>Fungi</taxon>
        <taxon>Dikarya</taxon>
        <taxon>Basidiomycota</taxon>
        <taxon>Agaricomycotina</taxon>
        <taxon>Tremellomycetes</taxon>
        <taxon>Filobasidiales</taxon>
        <taxon>Filobasidiaceae</taxon>
        <taxon>Naganishia</taxon>
    </lineage>
</organism>
<name>A0ACC2WMP8_9TREE</name>
<keyword evidence="2" id="KW-1185">Reference proteome</keyword>
<proteinExistence type="predicted"/>
<dbReference type="Proteomes" id="UP001230649">
    <property type="component" value="Unassembled WGS sequence"/>
</dbReference>
<evidence type="ECO:0000313" key="2">
    <source>
        <dbReference type="Proteomes" id="UP001230649"/>
    </source>
</evidence>
<accession>A0ACC2WMP8</accession>